<evidence type="ECO:0000313" key="4">
    <source>
        <dbReference type="Proteomes" id="UP000199647"/>
    </source>
</evidence>
<gene>
    <name evidence="3" type="ORF">SAMN05216548_1319</name>
</gene>
<accession>A0A1H9QNI1</accession>
<organism evidence="3 4">
    <name type="scientific">Faunimonas pinastri</name>
    <dbReference type="NCBI Taxonomy" id="1855383"/>
    <lineage>
        <taxon>Bacteria</taxon>
        <taxon>Pseudomonadati</taxon>
        <taxon>Pseudomonadota</taxon>
        <taxon>Alphaproteobacteria</taxon>
        <taxon>Hyphomicrobiales</taxon>
        <taxon>Afifellaceae</taxon>
        <taxon>Faunimonas</taxon>
    </lineage>
</organism>
<proteinExistence type="predicted"/>
<feature type="chain" id="PRO_5011732411" evidence="2">
    <location>
        <begin position="25"/>
        <end position="171"/>
    </location>
</feature>
<protein>
    <submittedName>
        <fullName evidence="3">Uncharacterized protein</fullName>
    </submittedName>
</protein>
<keyword evidence="1" id="KW-1133">Transmembrane helix</keyword>
<evidence type="ECO:0000256" key="2">
    <source>
        <dbReference type="SAM" id="SignalP"/>
    </source>
</evidence>
<dbReference type="OrthoDB" id="8232303at2"/>
<dbReference type="STRING" id="1855383.SAMN05216548_1319"/>
<sequence>MIRLLNVAFAALLLLVLFPAAALAADGYSVTVPWGSLLIEFIVAFGGVIVAAILAIYHLVLKHLPAPIRTFLEQRNADQLLERMINYGLNSAAGAAKGKTLNMEVGSRVMQAALGYGFGQAPKRLAKYFDQGHPGVAVAKAIYARLDMDAGADEPDFEAIVADTAAAIAAR</sequence>
<dbReference type="RefSeq" id="WP_092500011.1">
    <property type="nucleotide sequence ID" value="NZ_FOFG01000031.1"/>
</dbReference>
<evidence type="ECO:0000256" key="1">
    <source>
        <dbReference type="SAM" id="Phobius"/>
    </source>
</evidence>
<keyword evidence="1" id="KW-0472">Membrane</keyword>
<keyword evidence="2" id="KW-0732">Signal</keyword>
<dbReference type="EMBL" id="FOFG01000031">
    <property type="protein sequence ID" value="SER61970.1"/>
    <property type="molecule type" value="Genomic_DNA"/>
</dbReference>
<feature type="signal peptide" evidence="2">
    <location>
        <begin position="1"/>
        <end position="24"/>
    </location>
</feature>
<dbReference type="Proteomes" id="UP000199647">
    <property type="component" value="Unassembled WGS sequence"/>
</dbReference>
<evidence type="ECO:0000313" key="3">
    <source>
        <dbReference type="EMBL" id="SER61970.1"/>
    </source>
</evidence>
<feature type="transmembrane region" description="Helical" evidence="1">
    <location>
        <begin position="34"/>
        <end position="60"/>
    </location>
</feature>
<name>A0A1H9QNI1_9HYPH</name>
<keyword evidence="1" id="KW-0812">Transmembrane</keyword>
<reference evidence="3 4" key="1">
    <citation type="submission" date="2016-10" db="EMBL/GenBank/DDBJ databases">
        <authorList>
            <person name="de Groot N.N."/>
        </authorList>
    </citation>
    <scope>NUCLEOTIDE SEQUENCE [LARGE SCALE GENOMIC DNA]</scope>
    <source>
        <strain evidence="3 4">A52C2</strain>
    </source>
</reference>
<keyword evidence="4" id="KW-1185">Reference proteome</keyword>
<dbReference type="AlphaFoldDB" id="A0A1H9QNI1"/>